<name>A0A6J6IXK3_9ZZZZ</name>
<proteinExistence type="predicted"/>
<protein>
    <submittedName>
        <fullName evidence="1">Unannotated protein</fullName>
    </submittedName>
</protein>
<dbReference type="EMBL" id="CAEZVT010000004">
    <property type="protein sequence ID" value="CAB4628973.1"/>
    <property type="molecule type" value="Genomic_DNA"/>
</dbReference>
<organism evidence="1">
    <name type="scientific">freshwater metagenome</name>
    <dbReference type="NCBI Taxonomy" id="449393"/>
    <lineage>
        <taxon>unclassified sequences</taxon>
        <taxon>metagenomes</taxon>
        <taxon>ecological metagenomes</taxon>
    </lineage>
</organism>
<accession>A0A6J6IXK3</accession>
<evidence type="ECO:0000313" key="1">
    <source>
        <dbReference type="EMBL" id="CAB4628973.1"/>
    </source>
</evidence>
<reference evidence="1" key="1">
    <citation type="submission" date="2020-05" db="EMBL/GenBank/DDBJ databases">
        <authorList>
            <person name="Chiriac C."/>
            <person name="Salcher M."/>
            <person name="Ghai R."/>
            <person name="Kavagutti S V."/>
        </authorList>
    </citation>
    <scope>NUCLEOTIDE SEQUENCE</scope>
</reference>
<sequence>MRLRTLSFVPALSMVLSFLSLPASASEAWIPSYPTASEGSFGLEMGETDLIPASVVEGSWWDGPKDRLSGKQPNGNKICYTIGEFPCVISPTTHIHGNILAPACRDSSTNCIRSVFAIVGGARVDGSFLGYQNDLKFTDLSKLGMVGTARTISLWDIPGATHTGGTSTYAVGVGYGFGIEDGRFKPRNFKAVVYPYVETPMQGANEVRFAQGTNRDGKPWVNFGGPPSGCAWSKAGVCGKQYEFDESLEIGLELKFENYFTNWFRARLTNPDVQVKPLTSQSKLITVSGRPVRVPMFQYVVRTEDLPTKTRQTMIEDGLPMSGISGISNDRDLSFALVDGYRTLVGDQAAGTITAWTFSNLNVLDNHPCTSRRQEVIGMVTTNAMVFQPYPPEMSRGFLNYEVGGMHYLPGGEELATGTYDLLMRSSVARCFYNLGNIPISATVSVVNEKGRKEFATTTVSEKKGWLKLSATGFTFSKKTIKVKITKAKR</sequence>
<dbReference type="AlphaFoldDB" id="A0A6J6IXK3"/>
<gene>
    <name evidence="1" type="ORF">UFOPK2131_00151</name>
</gene>